<dbReference type="HOGENOM" id="CLU_1691403_0_0_1"/>
<dbReference type="GeneID" id="17310385"/>
<dbReference type="Proteomes" id="UP000011087">
    <property type="component" value="Unassembled WGS sequence"/>
</dbReference>
<dbReference type="SUPFAM" id="SSF55785">
    <property type="entry name" value="PYP-like sensor domain (PAS domain)"/>
    <property type="match status" value="1"/>
</dbReference>
<keyword evidence="3" id="KW-1185">Reference proteome</keyword>
<dbReference type="EnsemblProtists" id="EKX53674">
    <property type="protein sequence ID" value="EKX53674"/>
    <property type="gene ID" value="GUITHDRAFT_150251"/>
</dbReference>
<proteinExistence type="predicted"/>
<dbReference type="AlphaFoldDB" id="L1JZD8"/>
<accession>L1JZD8</accession>
<name>L1JZD8_GUITC</name>
<reference evidence="3" key="2">
    <citation type="submission" date="2012-11" db="EMBL/GenBank/DDBJ databases">
        <authorList>
            <person name="Kuo A."/>
            <person name="Curtis B.A."/>
            <person name="Tanifuji G."/>
            <person name="Burki F."/>
            <person name="Gruber A."/>
            <person name="Irimia M."/>
            <person name="Maruyama S."/>
            <person name="Arias M.C."/>
            <person name="Ball S.G."/>
            <person name="Gile G.H."/>
            <person name="Hirakawa Y."/>
            <person name="Hopkins J.F."/>
            <person name="Rensing S.A."/>
            <person name="Schmutz J."/>
            <person name="Symeonidi A."/>
            <person name="Elias M."/>
            <person name="Eveleigh R.J."/>
            <person name="Herman E.K."/>
            <person name="Klute M.J."/>
            <person name="Nakayama T."/>
            <person name="Obornik M."/>
            <person name="Reyes-Prieto A."/>
            <person name="Armbrust E.V."/>
            <person name="Aves S.J."/>
            <person name="Beiko R.G."/>
            <person name="Coutinho P."/>
            <person name="Dacks J.B."/>
            <person name="Durnford D.G."/>
            <person name="Fast N.M."/>
            <person name="Green B.R."/>
            <person name="Grisdale C."/>
            <person name="Hempe F."/>
            <person name="Henrissat B."/>
            <person name="Hoppner M.P."/>
            <person name="Ishida K.-I."/>
            <person name="Kim E."/>
            <person name="Koreny L."/>
            <person name="Kroth P.G."/>
            <person name="Liu Y."/>
            <person name="Malik S.-B."/>
            <person name="Maier U.G."/>
            <person name="McRose D."/>
            <person name="Mock T."/>
            <person name="Neilson J.A."/>
            <person name="Onodera N.T."/>
            <person name="Poole A.M."/>
            <person name="Pritham E.J."/>
            <person name="Richards T.A."/>
            <person name="Rocap G."/>
            <person name="Roy S.W."/>
            <person name="Sarai C."/>
            <person name="Schaack S."/>
            <person name="Shirato S."/>
            <person name="Slamovits C.H."/>
            <person name="Spencer D.F."/>
            <person name="Suzuki S."/>
            <person name="Worden A.Z."/>
            <person name="Zauner S."/>
            <person name="Barry K."/>
            <person name="Bell C."/>
            <person name="Bharti A.K."/>
            <person name="Crow J.A."/>
            <person name="Grimwood J."/>
            <person name="Kramer R."/>
            <person name="Lindquist E."/>
            <person name="Lucas S."/>
            <person name="Salamov A."/>
            <person name="McFadden G.I."/>
            <person name="Lane C.E."/>
            <person name="Keeling P.J."/>
            <person name="Gray M.W."/>
            <person name="Grigoriev I.V."/>
            <person name="Archibald J.M."/>
        </authorList>
    </citation>
    <scope>NUCLEOTIDE SEQUENCE</scope>
    <source>
        <strain evidence="3">CCMP2712</strain>
    </source>
</reference>
<dbReference type="RefSeq" id="XP_005840654.1">
    <property type="nucleotide sequence ID" value="XM_005840597.1"/>
</dbReference>
<evidence type="ECO:0000313" key="3">
    <source>
        <dbReference type="Proteomes" id="UP000011087"/>
    </source>
</evidence>
<protein>
    <recommendedName>
        <fullName evidence="4">PAS domain-containing protein</fullName>
    </recommendedName>
</protein>
<feature type="non-terminal residue" evidence="1">
    <location>
        <position position="156"/>
    </location>
</feature>
<evidence type="ECO:0008006" key="4">
    <source>
        <dbReference type="Google" id="ProtNLM"/>
    </source>
</evidence>
<dbReference type="InterPro" id="IPR035965">
    <property type="entry name" value="PAS-like_dom_sf"/>
</dbReference>
<dbReference type="KEGG" id="gtt:GUITHDRAFT_150251"/>
<organism evidence="1">
    <name type="scientific">Guillardia theta (strain CCMP2712)</name>
    <name type="common">Cryptophyte</name>
    <dbReference type="NCBI Taxonomy" id="905079"/>
    <lineage>
        <taxon>Eukaryota</taxon>
        <taxon>Cryptophyceae</taxon>
        <taxon>Pyrenomonadales</taxon>
        <taxon>Geminigeraceae</taxon>
        <taxon>Guillardia</taxon>
    </lineage>
</organism>
<sequence length="156" mass="17804">MVDSIRVAPWQMPVMPSSKKSYQFEADTTSDDGDFMEQIKDLMFEEECQVAISLESPLKILRTNDEWLKKFGYSRSTITSRTLRIVQGPYTHTANLHQLLMKASTEKSAEAHLTLYSSDGTPMLLRTVARVHNFRSQQVCVLEMFNSEAMTISEAM</sequence>
<evidence type="ECO:0000313" key="1">
    <source>
        <dbReference type="EMBL" id="EKX53674.1"/>
    </source>
</evidence>
<reference evidence="1 3" key="1">
    <citation type="journal article" date="2012" name="Nature">
        <title>Algal genomes reveal evolutionary mosaicism and the fate of nucleomorphs.</title>
        <authorList>
            <consortium name="DOE Joint Genome Institute"/>
            <person name="Curtis B.A."/>
            <person name="Tanifuji G."/>
            <person name="Burki F."/>
            <person name="Gruber A."/>
            <person name="Irimia M."/>
            <person name="Maruyama S."/>
            <person name="Arias M.C."/>
            <person name="Ball S.G."/>
            <person name="Gile G.H."/>
            <person name="Hirakawa Y."/>
            <person name="Hopkins J.F."/>
            <person name="Kuo A."/>
            <person name="Rensing S.A."/>
            <person name="Schmutz J."/>
            <person name="Symeonidi A."/>
            <person name="Elias M."/>
            <person name="Eveleigh R.J."/>
            <person name="Herman E.K."/>
            <person name="Klute M.J."/>
            <person name="Nakayama T."/>
            <person name="Obornik M."/>
            <person name="Reyes-Prieto A."/>
            <person name="Armbrust E.V."/>
            <person name="Aves S.J."/>
            <person name="Beiko R.G."/>
            <person name="Coutinho P."/>
            <person name="Dacks J.B."/>
            <person name="Durnford D.G."/>
            <person name="Fast N.M."/>
            <person name="Green B.R."/>
            <person name="Grisdale C.J."/>
            <person name="Hempel F."/>
            <person name="Henrissat B."/>
            <person name="Hoppner M.P."/>
            <person name="Ishida K."/>
            <person name="Kim E."/>
            <person name="Koreny L."/>
            <person name="Kroth P.G."/>
            <person name="Liu Y."/>
            <person name="Malik S.B."/>
            <person name="Maier U.G."/>
            <person name="McRose D."/>
            <person name="Mock T."/>
            <person name="Neilson J.A."/>
            <person name="Onodera N.T."/>
            <person name="Poole A.M."/>
            <person name="Pritham E.J."/>
            <person name="Richards T.A."/>
            <person name="Rocap G."/>
            <person name="Roy S.W."/>
            <person name="Sarai C."/>
            <person name="Schaack S."/>
            <person name="Shirato S."/>
            <person name="Slamovits C.H."/>
            <person name="Spencer D.F."/>
            <person name="Suzuki S."/>
            <person name="Worden A.Z."/>
            <person name="Zauner S."/>
            <person name="Barry K."/>
            <person name="Bell C."/>
            <person name="Bharti A.K."/>
            <person name="Crow J.A."/>
            <person name="Grimwood J."/>
            <person name="Kramer R."/>
            <person name="Lindquist E."/>
            <person name="Lucas S."/>
            <person name="Salamov A."/>
            <person name="McFadden G.I."/>
            <person name="Lane C.E."/>
            <person name="Keeling P.J."/>
            <person name="Gray M.W."/>
            <person name="Grigoriev I.V."/>
            <person name="Archibald J.M."/>
        </authorList>
    </citation>
    <scope>NUCLEOTIDE SEQUENCE</scope>
    <source>
        <strain evidence="1 3">CCMP2712</strain>
    </source>
</reference>
<dbReference type="Gene3D" id="3.30.450.20">
    <property type="entry name" value="PAS domain"/>
    <property type="match status" value="1"/>
</dbReference>
<dbReference type="PaxDb" id="55529-EKX53674"/>
<reference evidence="2" key="3">
    <citation type="submission" date="2016-03" db="UniProtKB">
        <authorList>
            <consortium name="EnsemblProtists"/>
        </authorList>
    </citation>
    <scope>IDENTIFICATION</scope>
</reference>
<dbReference type="EMBL" id="JH992969">
    <property type="protein sequence ID" value="EKX53674.1"/>
    <property type="molecule type" value="Genomic_DNA"/>
</dbReference>
<evidence type="ECO:0000313" key="2">
    <source>
        <dbReference type="EnsemblProtists" id="EKX53674"/>
    </source>
</evidence>
<gene>
    <name evidence="1" type="ORF">GUITHDRAFT_150251</name>
</gene>